<evidence type="ECO:0000256" key="7">
    <source>
        <dbReference type="RuleBase" id="RU367067"/>
    </source>
</evidence>
<dbReference type="GO" id="GO:0031261">
    <property type="term" value="C:DNA replication preinitiation complex"/>
    <property type="evidence" value="ECO:0007669"/>
    <property type="project" value="TreeGrafter"/>
</dbReference>
<comment type="similarity">
    <text evidence="2 7">Belongs to the SLD2 family.</text>
</comment>
<comment type="function">
    <text evidence="7">Has a role in the initiation of DNA replication. Required at S-phase checkpoint.</text>
</comment>
<evidence type="ECO:0000313" key="9">
    <source>
        <dbReference type="EMBL" id="KZT30749.1"/>
    </source>
</evidence>
<dbReference type="PANTHER" id="PTHR28124">
    <property type="entry name" value="DNA REPLICATION REGULATOR SLD2"/>
    <property type="match status" value="1"/>
</dbReference>
<keyword evidence="6 7" id="KW-0131">Cell cycle</keyword>
<name>A0A165W6N9_9AGAM</name>
<dbReference type="PANTHER" id="PTHR28124:SF1">
    <property type="entry name" value="DNA REPLICATION REGULATOR SLD2"/>
    <property type="match status" value="1"/>
</dbReference>
<dbReference type="GO" id="GO:0003697">
    <property type="term" value="F:single-stranded DNA binding"/>
    <property type="evidence" value="ECO:0007669"/>
    <property type="project" value="TreeGrafter"/>
</dbReference>
<feature type="compositionally biased region" description="Basic and acidic residues" evidence="8">
    <location>
        <begin position="247"/>
        <end position="261"/>
    </location>
</feature>
<dbReference type="Proteomes" id="UP000076761">
    <property type="component" value="Unassembled WGS sequence"/>
</dbReference>
<dbReference type="OrthoDB" id="8775810at2759"/>
<dbReference type="AlphaFoldDB" id="A0A165W6N9"/>
<evidence type="ECO:0000256" key="1">
    <source>
        <dbReference type="ARBA" id="ARBA00004123"/>
    </source>
</evidence>
<evidence type="ECO:0000256" key="6">
    <source>
        <dbReference type="ARBA" id="ARBA00023306"/>
    </source>
</evidence>
<dbReference type="CDD" id="cd22289">
    <property type="entry name" value="RecQL4_SLD2_NTD"/>
    <property type="match status" value="1"/>
</dbReference>
<feature type="compositionally biased region" description="Polar residues" evidence="8">
    <location>
        <begin position="195"/>
        <end position="213"/>
    </location>
</feature>
<feature type="compositionally biased region" description="Polar residues" evidence="8">
    <location>
        <begin position="387"/>
        <end position="400"/>
    </location>
</feature>
<protein>
    <recommendedName>
        <fullName evidence="3 7">DNA replication regulator SLD2</fullName>
    </recommendedName>
</protein>
<feature type="compositionally biased region" description="Basic and acidic residues" evidence="8">
    <location>
        <begin position="110"/>
        <end position="124"/>
    </location>
</feature>
<reference evidence="9 10" key="1">
    <citation type="journal article" date="2016" name="Mol. Biol. Evol.">
        <title>Comparative Genomics of Early-Diverging Mushroom-Forming Fungi Provides Insights into the Origins of Lignocellulose Decay Capabilities.</title>
        <authorList>
            <person name="Nagy L.G."/>
            <person name="Riley R."/>
            <person name="Tritt A."/>
            <person name="Adam C."/>
            <person name="Daum C."/>
            <person name="Floudas D."/>
            <person name="Sun H."/>
            <person name="Yadav J.S."/>
            <person name="Pangilinan J."/>
            <person name="Larsson K.H."/>
            <person name="Matsuura K."/>
            <person name="Barry K."/>
            <person name="Labutti K."/>
            <person name="Kuo R."/>
            <person name="Ohm R.A."/>
            <person name="Bhattacharya S.S."/>
            <person name="Shirouzu T."/>
            <person name="Yoshinaga Y."/>
            <person name="Martin F.M."/>
            <person name="Grigoriev I.V."/>
            <person name="Hibbett D.S."/>
        </authorList>
    </citation>
    <scope>NUCLEOTIDE SEQUENCE [LARGE SCALE GENOMIC DNA]</scope>
    <source>
        <strain evidence="9 10">HHB14362 ss-1</strain>
    </source>
</reference>
<dbReference type="GO" id="GO:0006270">
    <property type="term" value="P:DNA replication initiation"/>
    <property type="evidence" value="ECO:0007669"/>
    <property type="project" value="UniProtKB-UniRule"/>
</dbReference>
<feature type="region of interest" description="Disordered" evidence="8">
    <location>
        <begin position="49"/>
        <end position="325"/>
    </location>
</feature>
<organism evidence="9 10">
    <name type="scientific">Neolentinus lepideus HHB14362 ss-1</name>
    <dbReference type="NCBI Taxonomy" id="1314782"/>
    <lineage>
        <taxon>Eukaryota</taxon>
        <taxon>Fungi</taxon>
        <taxon>Dikarya</taxon>
        <taxon>Basidiomycota</taxon>
        <taxon>Agaricomycotina</taxon>
        <taxon>Agaricomycetes</taxon>
        <taxon>Gloeophyllales</taxon>
        <taxon>Gloeophyllaceae</taxon>
        <taxon>Neolentinus</taxon>
    </lineage>
</organism>
<evidence type="ECO:0000313" key="10">
    <source>
        <dbReference type="Proteomes" id="UP000076761"/>
    </source>
</evidence>
<feature type="compositionally biased region" description="Polar residues" evidence="8">
    <location>
        <begin position="267"/>
        <end position="278"/>
    </location>
</feature>
<comment type="subcellular location">
    <subcellularLocation>
        <location evidence="1 7">Nucleus</location>
    </subcellularLocation>
</comment>
<feature type="compositionally biased region" description="Low complexity" evidence="8">
    <location>
        <begin position="75"/>
        <end position="94"/>
    </location>
</feature>
<feature type="compositionally biased region" description="Acidic residues" evidence="8">
    <location>
        <begin position="440"/>
        <end position="450"/>
    </location>
</feature>
<keyword evidence="4 7" id="KW-0235">DNA replication</keyword>
<evidence type="ECO:0000256" key="2">
    <source>
        <dbReference type="ARBA" id="ARBA00007276"/>
    </source>
</evidence>
<proteinExistence type="inferred from homology"/>
<dbReference type="InterPro" id="IPR040203">
    <property type="entry name" value="Sld2"/>
</dbReference>
<dbReference type="GO" id="GO:1902977">
    <property type="term" value="P:mitotic DNA replication preinitiation complex assembly"/>
    <property type="evidence" value="ECO:0007669"/>
    <property type="project" value="TreeGrafter"/>
</dbReference>
<gene>
    <name evidence="9" type="ORF">NEOLEDRAFT_1083099</name>
</gene>
<sequence>MSDNVAQLRTEIKTWERDFRQRHGCPPSVQDIKDQPAIAEKYKLYKRLSKATPSQASIAKPTTSDPPSTPPRSQPGPSRGSFIAAKARAVHIAAPSSTVNPFSPAKNKGKQKEATRIFERDGERFSNPFATPTKSKTVRRLVSPDPFPLIELAQPATPKYARPHDPNRHAVSRARKRLRGEPVSPSPVKEKRQRVGSQTLLPFSKLNQSQPASSDDDEELNRDEGDSSFIDESPVKPPTNGKSFRLLFDEKPVNKQSDAKSRGALSRSKTIPNNTSLFPGQKDKAVIASAMDEDNAKPFPSSQPLPGTRVSKPSRSGAIGRAKKPSALMQVMLGGFIPAKDDLYADAQPSDSAQFSKGAASTEKPGTRSPPARGSTKRPLAAMEVDSVQTKPGSSQNANDLSLLPPSPPPQKPAKSYQGKGKGKEMSKGGGRKKVKVVDNPDEDDDSPEEPDVRVKVSDWSWNRSRSLAPHTNTEDADLNDDLDMSLTLRTTRNEILAPDSLIREEGGNFDVDLPDHLRSVLSISPTKMRARKEEYVVRELLYRERASHYNPVKGGEIWDVGEGDDDTKASTEGEDDWEGEPVPWEVGEL</sequence>
<dbReference type="EMBL" id="KV425551">
    <property type="protein sequence ID" value="KZT30749.1"/>
    <property type="molecule type" value="Genomic_DNA"/>
</dbReference>
<dbReference type="FunFam" id="1.10.10.1460:FF:000001">
    <property type="entry name" value="DNA replication regulator Sld2"/>
    <property type="match status" value="1"/>
</dbReference>
<dbReference type="GO" id="GO:0000727">
    <property type="term" value="P:double-strand break repair via break-induced replication"/>
    <property type="evidence" value="ECO:0007669"/>
    <property type="project" value="TreeGrafter"/>
</dbReference>
<dbReference type="Pfam" id="PF11719">
    <property type="entry name" value="Drc1-Sld2"/>
    <property type="match status" value="1"/>
</dbReference>
<keyword evidence="5 7" id="KW-0539">Nucleus</keyword>
<dbReference type="Gene3D" id="1.10.10.1460">
    <property type="match status" value="1"/>
</dbReference>
<dbReference type="STRING" id="1314782.A0A165W6N9"/>
<evidence type="ECO:0000256" key="3">
    <source>
        <dbReference type="ARBA" id="ARBA00018363"/>
    </source>
</evidence>
<dbReference type="GO" id="GO:0003688">
    <property type="term" value="F:DNA replication origin binding"/>
    <property type="evidence" value="ECO:0007669"/>
    <property type="project" value="TreeGrafter"/>
</dbReference>
<keyword evidence="10" id="KW-1185">Reference proteome</keyword>
<dbReference type="InParanoid" id="A0A165W6N9"/>
<feature type="region of interest" description="Disordered" evidence="8">
    <location>
        <begin position="554"/>
        <end position="590"/>
    </location>
</feature>
<accession>A0A165W6N9</accession>
<evidence type="ECO:0000256" key="8">
    <source>
        <dbReference type="SAM" id="MobiDB-lite"/>
    </source>
</evidence>
<feature type="region of interest" description="Disordered" evidence="8">
    <location>
        <begin position="342"/>
        <end position="454"/>
    </location>
</feature>
<dbReference type="InterPro" id="IPR021110">
    <property type="entry name" value="DNA_rep_checkpnt_protein"/>
</dbReference>
<evidence type="ECO:0000256" key="4">
    <source>
        <dbReference type="ARBA" id="ARBA00022705"/>
    </source>
</evidence>
<evidence type="ECO:0000256" key="5">
    <source>
        <dbReference type="ARBA" id="ARBA00023242"/>
    </source>
</evidence>